<proteinExistence type="predicted"/>
<dbReference type="Proteomes" id="UP001597018">
    <property type="component" value="Unassembled WGS sequence"/>
</dbReference>
<keyword evidence="2" id="KW-1185">Reference proteome</keyword>
<sequence>MSIADRARNRASQLSRFLDTRLPHRGFVRDAWLEVVEAATGPECGLLEGWEDIGRALELRIGLDLGQRPEPARLLTYLPPGRYSELLTAAGFAPRRAGKLPDNGTSDPALLDWRAGIRPQSSGDHREHRALATCLDLMEVHDLDHNHPDWSVDNRRFWFMAATEGGSLGDHPELRDALGVVWARYVEQGRAAFHELGEQVVVAPELAAGFGIADLVVGRTLVDVKLSRESKPPVDQWLRQLLGYLLLDWDDALRVDTLAVYAAWQGRMLTCSVGQLLKVASPGPAASLTALRNEFRSVLRNDLDLFTRRKSQRLNPR</sequence>
<evidence type="ECO:0000313" key="2">
    <source>
        <dbReference type="Proteomes" id="UP001597018"/>
    </source>
</evidence>
<protein>
    <recommendedName>
        <fullName evidence="3">PD-(D/E)XK nuclease superfamily protein</fullName>
    </recommendedName>
</protein>
<evidence type="ECO:0008006" key="3">
    <source>
        <dbReference type="Google" id="ProtNLM"/>
    </source>
</evidence>
<organism evidence="1 2">
    <name type="scientific">Saccharopolyspora rosea</name>
    <dbReference type="NCBI Taxonomy" id="524884"/>
    <lineage>
        <taxon>Bacteria</taxon>
        <taxon>Bacillati</taxon>
        <taxon>Actinomycetota</taxon>
        <taxon>Actinomycetes</taxon>
        <taxon>Pseudonocardiales</taxon>
        <taxon>Pseudonocardiaceae</taxon>
        <taxon>Saccharopolyspora</taxon>
    </lineage>
</organism>
<evidence type="ECO:0000313" key="1">
    <source>
        <dbReference type="EMBL" id="MFD0921361.1"/>
    </source>
</evidence>
<dbReference type="RefSeq" id="WP_263253022.1">
    <property type="nucleotide sequence ID" value="NZ_BAABLT010000010.1"/>
</dbReference>
<comment type="caution">
    <text evidence="1">The sequence shown here is derived from an EMBL/GenBank/DDBJ whole genome shotgun (WGS) entry which is preliminary data.</text>
</comment>
<reference evidence="2" key="1">
    <citation type="journal article" date="2019" name="Int. J. Syst. Evol. Microbiol.">
        <title>The Global Catalogue of Microorganisms (GCM) 10K type strain sequencing project: providing services to taxonomists for standard genome sequencing and annotation.</title>
        <authorList>
            <consortium name="The Broad Institute Genomics Platform"/>
            <consortium name="The Broad Institute Genome Sequencing Center for Infectious Disease"/>
            <person name="Wu L."/>
            <person name="Ma J."/>
        </authorList>
    </citation>
    <scope>NUCLEOTIDE SEQUENCE [LARGE SCALE GENOMIC DNA]</scope>
    <source>
        <strain evidence="2">CCUG 56401</strain>
    </source>
</reference>
<name>A0ABW3FS05_9PSEU</name>
<gene>
    <name evidence="1" type="ORF">ACFQ16_16570</name>
</gene>
<accession>A0ABW3FS05</accession>
<dbReference type="EMBL" id="JBHTIW010000012">
    <property type="protein sequence ID" value="MFD0921361.1"/>
    <property type="molecule type" value="Genomic_DNA"/>
</dbReference>